<dbReference type="PROSITE" id="PS01124">
    <property type="entry name" value="HTH_ARAC_FAMILY_2"/>
    <property type="match status" value="1"/>
</dbReference>
<keyword evidence="2" id="KW-0238">DNA-binding</keyword>
<protein>
    <submittedName>
        <fullName evidence="5">AraC family transcriptional regulator</fullName>
    </submittedName>
</protein>
<feature type="domain" description="HTH araC/xylS-type" evidence="4">
    <location>
        <begin position="210"/>
        <end position="312"/>
    </location>
</feature>
<dbReference type="RefSeq" id="WP_207331864.1">
    <property type="nucleotide sequence ID" value="NZ_JAFMYW010000009.1"/>
</dbReference>
<evidence type="ECO:0000256" key="3">
    <source>
        <dbReference type="ARBA" id="ARBA00023163"/>
    </source>
</evidence>
<keyword evidence="3" id="KW-0804">Transcription</keyword>
<keyword evidence="6" id="KW-1185">Reference proteome</keyword>
<evidence type="ECO:0000259" key="4">
    <source>
        <dbReference type="PROSITE" id="PS01124"/>
    </source>
</evidence>
<evidence type="ECO:0000256" key="2">
    <source>
        <dbReference type="ARBA" id="ARBA00023125"/>
    </source>
</evidence>
<dbReference type="PANTHER" id="PTHR43280">
    <property type="entry name" value="ARAC-FAMILY TRANSCRIPTIONAL REGULATOR"/>
    <property type="match status" value="1"/>
</dbReference>
<organism evidence="5 6">
    <name type="scientific">Fibrella forsythiae</name>
    <dbReference type="NCBI Taxonomy" id="2817061"/>
    <lineage>
        <taxon>Bacteria</taxon>
        <taxon>Pseudomonadati</taxon>
        <taxon>Bacteroidota</taxon>
        <taxon>Cytophagia</taxon>
        <taxon>Cytophagales</taxon>
        <taxon>Spirosomataceae</taxon>
        <taxon>Fibrella</taxon>
    </lineage>
</organism>
<dbReference type="SMART" id="SM00342">
    <property type="entry name" value="HTH_ARAC"/>
    <property type="match status" value="1"/>
</dbReference>
<dbReference type="PANTHER" id="PTHR43280:SF32">
    <property type="entry name" value="TRANSCRIPTIONAL REGULATORY PROTEIN"/>
    <property type="match status" value="1"/>
</dbReference>
<gene>
    <name evidence="5" type="ORF">J2I46_25235</name>
</gene>
<evidence type="ECO:0000313" key="5">
    <source>
        <dbReference type="EMBL" id="MBO0951912.1"/>
    </source>
</evidence>
<name>A0ABS3JPJ3_9BACT</name>
<proteinExistence type="predicted"/>
<dbReference type="Pfam" id="PF12833">
    <property type="entry name" value="HTH_18"/>
    <property type="match status" value="1"/>
</dbReference>
<dbReference type="EMBL" id="JAFMYW010000009">
    <property type="protein sequence ID" value="MBO0951912.1"/>
    <property type="molecule type" value="Genomic_DNA"/>
</dbReference>
<accession>A0ABS3JPJ3</accession>
<reference evidence="5 6" key="1">
    <citation type="submission" date="2021-03" db="EMBL/GenBank/DDBJ databases">
        <title>Fibrella sp. HMF5405 genome sequencing and assembly.</title>
        <authorList>
            <person name="Kang H."/>
            <person name="Kim H."/>
            <person name="Bae S."/>
            <person name="Joh K."/>
        </authorList>
    </citation>
    <scope>NUCLEOTIDE SEQUENCE [LARGE SCALE GENOMIC DNA]</scope>
    <source>
        <strain evidence="5 6">HMF5405</strain>
    </source>
</reference>
<dbReference type="SUPFAM" id="SSF46689">
    <property type="entry name" value="Homeodomain-like"/>
    <property type="match status" value="1"/>
</dbReference>
<dbReference type="InterPro" id="IPR018060">
    <property type="entry name" value="HTH_AraC"/>
</dbReference>
<dbReference type="InterPro" id="IPR009057">
    <property type="entry name" value="Homeodomain-like_sf"/>
</dbReference>
<comment type="caution">
    <text evidence="5">The sequence shown here is derived from an EMBL/GenBank/DDBJ whole genome shotgun (WGS) entry which is preliminary data.</text>
</comment>
<dbReference type="Proteomes" id="UP000664628">
    <property type="component" value="Unassembled WGS sequence"/>
</dbReference>
<keyword evidence="1" id="KW-0805">Transcription regulation</keyword>
<sequence length="313" mass="35891">MKVDSVPTLTPNTLGDHIFKTTGWQSIQNIAVNNFHINRLEDVREALKFPTAPHRKTVIDFILVTHGSMIRRLGLDRYEVPANTFVFLAAHQISLDEWMSDDIRGYYCHFDISLLTKYWQKQDLEQDFPFLKFLGNPLVTVDNEVFANVLPLVKRLEVEFRKSRAESTDLFRLYLLTLFTELKASLQLASDGKTSLPENIPPGRLDNAALRITQLYKKALTQQIHEKQSVAEYAELLHISPNHLNKCVKKATGKSARNLLDDILLLEVKVLLARTDLSISEIAYRFGIEVPGNFARFFRAKTGKTPTEYRLMD</sequence>
<evidence type="ECO:0000313" key="6">
    <source>
        <dbReference type="Proteomes" id="UP000664628"/>
    </source>
</evidence>
<evidence type="ECO:0000256" key="1">
    <source>
        <dbReference type="ARBA" id="ARBA00023015"/>
    </source>
</evidence>
<dbReference type="Gene3D" id="1.10.10.60">
    <property type="entry name" value="Homeodomain-like"/>
    <property type="match status" value="1"/>
</dbReference>